<dbReference type="Pfam" id="PF01551">
    <property type="entry name" value="Peptidase_M23"/>
    <property type="match status" value="1"/>
</dbReference>
<dbReference type="GO" id="GO:0004222">
    <property type="term" value="F:metalloendopeptidase activity"/>
    <property type="evidence" value="ECO:0007669"/>
    <property type="project" value="TreeGrafter"/>
</dbReference>
<evidence type="ECO:0000313" key="2">
    <source>
        <dbReference type="EMBL" id="CAB4548478.1"/>
    </source>
</evidence>
<protein>
    <submittedName>
        <fullName evidence="2">Unannotated protein</fullName>
    </submittedName>
</protein>
<dbReference type="EMBL" id="CAEZSV010000031">
    <property type="protein sequence ID" value="CAB4548478.1"/>
    <property type="molecule type" value="Genomic_DNA"/>
</dbReference>
<dbReference type="InterPro" id="IPR011055">
    <property type="entry name" value="Dup_hybrid_motif"/>
</dbReference>
<reference evidence="2" key="1">
    <citation type="submission" date="2020-05" db="EMBL/GenBank/DDBJ databases">
        <authorList>
            <person name="Chiriac C."/>
            <person name="Salcher M."/>
            <person name="Ghai R."/>
            <person name="Kavagutti S V."/>
        </authorList>
    </citation>
    <scope>NUCLEOTIDE SEQUENCE</scope>
</reference>
<proteinExistence type="predicted"/>
<evidence type="ECO:0000259" key="1">
    <source>
        <dbReference type="Pfam" id="PF01551"/>
    </source>
</evidence>
<dbReference type="AlphaFoldDB" id="A0A6J6CEW2"/>
<sequence>MLGHTLYIGIAVSLSMVLASGQSAVAEPKRVFPIEESKKCAVKYAQYHHDYPATDIITKKGCAFLAPIDGTVDEVSRKDRWSGKTNRGQDRGGLFVSIIGNDGVRYYGSHLSEVAVGIEPGVPVIAGQILGKVGDTGSARGTSPHLHFGLSWPTKKGDWKIRRGALLPYKYLKSWQKGGNLSPVDAIKKIAPVE</sequence>
<gene>
    <name evidence="2" type="ORF">UFOPK1506_00284</name>
</gene>
<dbReference type="InterPro" id="IPR016047">
    <property type="entry name" value="M23ase_b-sheet_dom"/>
</dbReference>
<organism evidence="2">
    <name type="scientific">freshwater metagenome</name>
    <dbReference type="NCBI Taxonomy" id="449393"/>
    <lineage>
        <taxon>unclassified sequences</taxon>
        <taxon>metagenomes</taxon>
        <taxon>ecological metagenomes</taxon>
    </lineage>
</organism>
<dbReference type="CDD" id="cd12797">
    <property type="entry name" value="M23_peptidase"/>
    <property type="match status" value="1"/>
</dbReference>
<name>A0A6J6CEW2_9ZZZZ</name>
<feature type="domain" description="M23ase beta-sheet core" evidence="1">
    <location>
        <begin position="53"/>
        <end position="152"/>
    </location>
</feature>
<accession>A0A6J6CEW2</accession>
<dbReference type="PANTHER" id="PTHR21666">
    <property type="entry name" value="PEPTIDASE-RELATED"/>
    <property type="match status" value="1"/>
</dbReference>
<dbReference type="InterPro" id="IPR050570">
    <property type="entry name" value="Cell_wall_metabolism_enzyme"/>
</dbReference>
<dbReference type="Gene3D" id="2.70.70.10">
    <property type="entry name" value="Glucose Permease (Domain IIA)"/>
    <property type="match status" value="1"/>
</dbReference>
<dbReference type="SUPFAM" id="SSF51261">
    <property type="entry name" value="Duplicated hybrid motif"/>
    <property type="match status" value="1"/>
</dbReference>
<dbReference type="PANTHER" id="PTHR21666:SF268">
    <property type="entry name" value="PEPTIDASE M23 DOMAIN-CONTAINING PROTEIN"/>
    <property type="match status" value="1"/>
</dbReference>